<gene>
    <name evidence="1" type="ORF">GCM10009811_04160</name>
</gene>
<keyword evidence="2" id="KW-1185">Reference proteome</keyword>
<evidence type="ECO:0000313" key="2">
    <source>
        <dbReference type="Proteomes" id="UP001499938"/>
    </source>
</evidence>
<accession>A0ABN2LAM0</accession>
<protein>
    <recommendedName>
        <fullName evidence="3">Transcriptional regulator, AbiEi antitoxin, Type IV TA system</fullName>
    </recommendedName>
</protein>
<sequence>MTRSEAYPGHPAGIGEGVAFDPSVLRLGGDLRRRGVEPLSSQWHRVRRGIFVPETDWARMSPTHRHAAFVHGAALCSEHGRMVFARTASAAVHGLPRVSAWPEIVPILVDAGRPVDREKLVEADDMAVPPRAKTRARGSGPVLRRVAGMCENPVVLNGVAVTPVARTIVDLARYDSLENAMAAADFALRLAMCTTEDLMAEVAVIPKHGHGRPAARLVADLADSRSGSLGESLSRVQLFRLNLPRPVLQQEFRDERGRIGYTDFAWPGLVGEFDGRMKYRTEFAADPEQVQDILWREKQREDRLRRQVDVARWTWAVALDTVKLGKLLAAHGLRPLARSDWLR</sequence>
<proteinExistence type="predicted"/>
<dbReference type="RefSeq" id="WP_344080547.1">
    <property type="nucleotide sequence ID" value="NZ_BAAAPO010000006.1"/>
</dbReference>
<comment type="caution">
    <text evidence="1">The sequence shown here is derived from an EMBL/GenBank/DDBJ whole genome shotgun (WGS) entry which is preliminary data.</text>
</comment>
<organism evidence="1 2">
    <name type="scientific">Nostocoides veronense</name>
    <dbReference type="NCBI Taxonomy" id="330836"/>
    <lineage>
        <taxon>Bacteria</taxon>
        <taxon>Bacillati</taxon>
        <taxon>Actinomycetota</taxon>
        <taxon>Actinomycetes</taxon>
        <taxon>Micrococcales</taxon>
        <taxon>Intrasporangiaceae</taxon>
        <taxon>Nostocoides</taxon>
    </lineage>
</organism>
<reference evidence="1 2" key="1">
    <citation type="journal article" date="2019" name="Int. J. Syst. Evol. Microbiol.">
        <title>The Global Catalogue of Microorganisms (GCM) 10K type strain sequencing project: providing services to taxonomists for standard genome sequencing and annotation.</title>
        <authorList>
            <consortium name="The Broad Institute Genomics Platform"/>
            <consortium name="The Broad Institute Genome Sequencing Center for Infectious Disease"/>
            <person name="Wu L."/>
            <person name="Ma J."/>
        </authorList>
    </citation>
    <scope>NUCLEOTIDE SEQUENCE [LARGE SCALE GENOMIC DNA]</scope>
    <source>
        <strain evidence="1 2">JCM 15592</strain>
    </source>
</reference>
<dbReference type="EMBL" id="BAAAPO010000006">
    <property type="protein sequence ID" value="GAA1781884.1"/>
    <property type="molecule type" value="Genomic_DNA"/>
</dbReference>
<dbReference type="Proteomes" id="UP001499938">
    <property type="component" value="Unassembled WGS sequence"/>
</dbReference>
<evidence type="ECO:0008006" key="3">
    <source>
        <dbReference type="Google" id="ProtNLM"/>
    </source>
</evidence>
<name>A0ABN2LAM0_9MICO</name>
<evidence type="ECO:0000313" key="1">
    <source>
        <dbReference type="EMBL" id="GAA1781884.1"/>
    </source>
</evidence>